<keyword evidence="1" id="KW-0812">Transmembrane</keyword>
<keyword evidence="1" id="KW-1133">Transmembrane helix</keyword>
<name>A0A1M5UFG1_9GAMM</name>
<dbReference type="EMBL" id="FQXG01000003">
    <property type="protein sequence ID" value="SHH61638.1"/>
    <property type="molecule type" value="Genomic_DNA"/>
</dbReference>
<accession>A0A1M5UFG1</accession>
<sequence>MIDKADRRLYRPTNQTARPSWLVVMSIITAVTVLVVAKREISLQDDALWHAGHIATTPTTAEQCIEIKGDIYTAAAAYRTEYHDLDRRLQQRTIKANVEAWYQHNCGPRP</sequence>
<evidence type="ECO:0000313" key="3">
    <source>
        <dbReference type="Proteomes" id="UP000184268"/>
    </source>
</evidence>
<keyword evidence="1" id="KW-0472">Membrane</keyword>
<proteinExistence type="predicted"/>
<organism evidence="2 3">
    <name type="scientific">Ferrimonas marina</name>
    <dbReference type="NCBI Taxonomy" id="299255"/>
    <lineage>
        <taxon>Bacteria</taxon>
        <taxon>Pseudomonadati</taxon>
        <taxon>Pseudomonadota</taxon>
        <taxon>Gammaproteobacteria</taxon>
        <taxon>Alteromonadales</taxon>
        <taxon>Ferrimonadaceae</taxon>
        <taxon>Ferrimonas</taxon>
    </lineage>
</organism>
<dbReference type="Proteomes" id="UP000184268">
    <property type="component" value="Unassembled WGS sequence"/>
</dbReference>
<feature type="transmembrane region" description="Helical" evidence="1">
    <location>
        <begin position="20"/>
        <end position="37"/>
    </location>
</feature>
<keyword evidence="3" id="KW-1185">Reference proteome</keyword>
<reference evidence="2 3" key="1">
    <citation type="submission" date="2016-11" db="EMBL/GenBank/DDBJ databases">
        <authorList>
            <person name="Jaros S."/>
            <person name="Januszkiewicz K."/>
            <person name="Wedrychowicz H."/>
        </authorList>
    </citation>
    <scope>NUCLEOTIDE SEQUENCE [LARGE SCALE GENOMIC DNA]</scope>
    <source>
        <strain evidence="2 3">DSM 16917</strain>
    </source>
</reference>
<evidence type="ECO:0000256" key="1">
    <source>
        <dbReference type="SAM" id="Phobius"/>
    </source>
</evidence>
<gene>
    <name evidence="2" type="ORF">SAMN02745129_2541</name>
</gene>
<evidence type="ECO:0000313" key="2">
    <source>
        <dbReference type="EMBL" id="SHH61638.1"/>
    </source>
</evidence>
<dbReference type="RefSeq" id="WP_067655224.1">
    <property type="nucleotide sequence ID" value="NZ_FQXG01000003.1"/>
</dbReference>
<dbReference type="AlphaFoldDB" id="A0A1M5UFG1"/>
<protein>
    <submittedName>
        <fullName evidence="2">Uncharacterized protein</fullName>
    </submittedName>
</protein>
<dbReference type="STRING" id="299255.SAMN02745129_2541"/>